<evidence type="ECO:0000313" key="2">
    <source>
        <dbReference type="EMBL" id="KYQ57123.1"/>
    </source>
</evidence>
<dbReference type="EMBL" id="KQ982365">
    <property type="protein sequence ID" value="KYQ57123.1"/>
    <property type="molecule type" value="Genomic_DNA"/>
</dbReference>
<feature type="region of interest" description="Disordered" evidence="1">
    <location>
        <begin position="14"/>
        <end position="35"/>
    </location>
</feature>
<proteinExistence type="predicted"/>
<sequence length="82" mass="8950">MKIRGQVCEKPPSHAIYGFQNGEGTEGWGSAPRREVGTRTRGLVDSSMALTDRDLVTQDFVSHNNGVAPLRVILQTSIDKVP</sequence>
<evidence type="ECO:0000256" key="1">
    <source>
        <dbReference type="SAM" id="MobiDB-lite"/>
    </source>
</evidence>
<gene>
    <name evidence="2" type="ORF">ALC60_03929</name>
</gene>
<protein>
    <submittedName>
        <fullName evidence="2">Uncharacterized protein</fullName>
    </submittedName>
</protein>
<accession>A0A151X9T5</accession>
<dbReference type="Proteomes" id="UP000075809">
    <property type="component" value="Unassembled WGS sequence"/>
</dbReference>
<dbReference type="AlphaFoldDB" id="A0A151X9T5"/>
<name>A0A151X9T5_9HYME</name>
<organism evidence="2 3">
    <name type="scientific">Mycetomoellerius zeteki</name>
    <dbReference type="NCBI Taxonomy" id="64791"/>
    <lineage>
        <taxon>Eukaryota</taxon>
        <taxon>Metazoa</taxon>
        <taxon>Ecdysozoa</taxon>
        <taxon>Arthropoda</taxon>
        <taxon>Hexapoda</taxon>
        <taxon>Insecta</taxon>
        <taxon>Pterygota</taxon>
        <taxon>Neoptera</taxon>
        <taxon>Endopterygota</taxon>
        <taxon>Hymenoptera</taxon>
        <taxon>Apocrita</taxon>
        <taxon>Aculeata</taxon>
        <taxon>Formicoidea</taxon>
        <taxon>Formicidae</taxon>
        <taxon>Myrmicinae</taxon>
        <taxon>Mycetomoellerius</taxon>
    </lineage>
</organism>
<evidence type="ECO:0000313" key="3">
    <source>
        <dbReference type="Proteomes" id="UP000075809"/>
    </source>
</evidence>
<reference evidence="2 3" key="1">
    <citation type="submission" date="2015-09" db="EMBL/GenBank/DDBJ databases">
        <title>Trachymyrmex zeteki WGS genome.</title>
        <authorList>
            <person name="Nygaard S."/>
            <person name="Hu H."/>
            <person name="Boomsma J."/>
            <person name="Zhang G."/>
        </authorList>
    </citation>
    <scope>NUCLEOTIDE SEQUENCE [LARGE SCALE GENOMIC DNA]</scope>
    <source>
        <strain evidence="2">Tzet28-1</strain>
        <tissue evidence="2">Whole body</tissue>
    </source>
</reference>
<keyword evidence="3" id="KW-1185">Reference proteome</keyword>